<dbReference type="InterPro" id="IPR015273">
    <property type="entry name" value="Cys-tRNA-synt_Ia_DALR"/>
</dbReference>
<keyword evidence="6 13" id="KW-0479">Metal-binding</keyword>
<comment type="subunit">
    <text evidence="3 13">Monomer.</text>
</comment>
<dbReference type="SUPFAM" id="SSF52374">
    <property type="entry name" value="Nucleotidylyl transferase"/>
    <property type="match status" value="1"/>
</dbReference>
<dbReference type="GO" id="GO:0008270">
    <property type="term" value="F:zinc ion binding"/>
    <property type="evidence" value="ECO:0007669"/>
    <property type="project" value="UniProtKB-UniRule"/>
</dbReference>
<evidence type="ECO:0000256" key="8">
    <source>
        <dbReference type="ARBA" id="ARBA00022833"/>
    </source>
</evidence>
<feature type="binding site" evidence="13">
    <location>
        <position position="28"/>
    </location>
    <ligand>
        <name>Zn(2+)</name>
        <dbReference type="ChEBI" id="CHEBI:29105"/>
    </ligand>
</feature>
<evidence type="ECO:0000256" key="11">
    <source>
        <dbReference type="ARBA" id="ARBA00023146"/>
    </source>
</evidence>
<dbReference type="PANTHER" id="PTHR10890">
    <property type="entry name" value="CYSTEINYL-TRNA SYNTHETASE"/>
    <property type="match status" value="1"/>
</dbReference>
<evidence type="ECO:0000256" key="10">
    <source>
        <dbReference type="ARBA" id="ARBA00022917"/>
    </source>
</evidence>
<dbReference type="PRINTS" id="PR00983">
    <property type="entry name" value="TRNASYNTHCYS"/>
</dbReference>
<dbReference type="Pfam" id="PF23493">
    <property type="entry name" value="CysS_C"/>
    <property type="match status" value="1"/>
</dbReference>
<evidence type="ECO:0000313" key="16">
    <source>
        <dbReference type="Proteomes" id="UP001171751"/>
    </source>
</evidence>
<comment type="subcellular location">
    <subcellularLocation>
        <location evidence="1 13">Cytoplasm</location>
    </subcellularLocation>
</comment>
<keyword evidence="9 13" id="KW-0067">ATP-binding</keyword>
<name>A0AA43ZRK2_9LACT</name>
<keyword evidence="7 13" id="KW-0547">Nucleotide-binding</keyword>
<evidence type="ECO:0000256" key="13">
    <source>
        <dbReference type="HAMAP-Rule" id="MF_00041"/>
    </source>
</evidence>
<keyword evidence="10 13" id="KW-0648">Protein biosynthesis</keyword>
<keyword evidence="16" id="KW-1185">Reference proteome</keyword>
<evidence type="ECO:0000256" key="6">
    <source>
        <dbReference type="ARBA" id="ARBA00022723"/>
    </source>
</evidence>
<dbReference type="InterPro" id="IPR014729">
    <property type="entry name" value="Rossmann-like_a/b/a_fold"/>
</dbReference>
<comment type="caution">
    <text evidence="15">The sequence shown here is derived from an EMBL/GenBank/DDBJ whole genome shotgun (WGS) entry which is preliminary data.</text>
</comment>
<dbReference type="GO" id="GO:0004817">
    <property type="term" value="F:cysteine-tRNA ligase activity"/>
    <property type="evidence" value="ECO:0007669"/>
    <property type="project" value="UniProtKB-UniRule"/>
</dbReference>
<evidence type="ECO:0000256" key="1">
    <source>
        <dbReference type="ARBA" id="ARBA00004496"/>
    </source>
</evidence>
<evidence type="ECO:0000256" key="2">
    <source>
        <dbReference type="ARBA" id="ARBA00005594"/>
    </source>
</evidence>
<dbReference type="HAMAP" id="MF_00041">
    <property type="entry name" value="Cys_tRNA_synth"/>
    <property type="match status" value="1"/>
</dbReference>
<dbReference type="NCBIfam" id="TIGR00435">
    <property type="entry name" value="cysS"/>
    <property type="match status" value="1"/>
</dbReference>
<dbReference type="EC" id="6.1.1.16" evidence="13"/>
<evidence type="ECO:0000259" key="14">
    <source>
        <dbReference type="SMART" id="SM00840"/>
    </source>
</evidence>
<dbReference type="InterPro" id="IPR032678">
    <property type="entry name" value="tRNA-synt_1_cat_dom"/>
</dbReference>
<organism evidence="15 16">
    <name type="scientific">Atopococcus tabaci</name>
    <dbReference type="NCBI Taxonomy" id="269774"/>
    <lineage>
        <taxon>Bacteria</taxon>
        <taxon>Bacillati</taxon>
        <taxon>Bacillota</taxon>
        <taxon>Bacilli</taxon>
        <taxon>Lactobacillales</taxon>
        <taxon>Carnobacteriaceae</taxon>
        <taxon>Atopococcus</taxon>
    </lineage>
</organism>
<comment type="cofactor">
    <cofactor evidence="13">
        <name>Zn(2+)</name>
        <dbReference type="ChEBI" id="CHEBI:29105"/>
    </cofactor>
    <text evidence="13">Binds 1 zinc ion per subunit.</text>
</comment>
<feature type="domain" description="Cysteinyl-tRNA synthetase class Ia DALR" evidence="14">
    <location>
        <begin position="356"/>
        <end position="420"/>
    </location>
</feature>
<evidence type="ECO:0000256" key="12">
    <source>
        <dbReference type="ARBA" id="ARBA00047398"/>
    </source>
</evidence>
<protein>
    <recommendedName>
        <fullName evidence="13">Cysteine--tRNA ligase</fullName>
        <ecNumber evidence="13">6.1.1.16</ecNumber>
    </recommendedName>
    <alternativeName>
        <fullName evidence="13">Cysteinyl-tRNA synthetase</fullName>
        <shortName evidence="13">CysRS</shortName>
    </alternativeName>
</protein>
<feature type="binding site" evidence="13">
    <location>
        <position position="272"/>
    </location>
    <ligand>
        <name>ATP</name>
        <dbReference type="ChEBI" id="CHEBI:30616"/>
    </ligand>
</feature>
<comment type="similarity">
    <text evidence="2 13">Belongs to the class-I aminoacyl-tRNA synthetase family.</text>
</comment>
<reference evidence="15" key="1">
    <citation type="submission" date="2023-07" db="EMBL/GenBank/DDBJ databases">
        <title>Between Cages and Wild: Unraveling the Impact of Captivity on Animal Microbiomes and Antimicrobial Resistance.</title>
        <authorList>
            <person name="Schmartz G.P."/>
            <person name="Rehner J."/>
            <person name="Schuff M.J."/>
            <person name="Becker S.L."/>
            <person name="Kravczyk M."/>
            <person name="Gurevich A."/>
            <person name="Francke R."/>
            <person name="Mueller R."/>
            <person name="Keller V."/>
            <person name="Keller A."/>
        </authorList>
    </citation>
    <scope>NUCLEOTIDE SEQUENCE</scope>
    <source>
        <strain evidence="15">S39M_St_73</strain>
    </source>
</reference>
<feature type="binding site" evidence="13">
    <location>
        <position position="237"/>
    </location>
    <ligand>
        <name>Zn(2+)</name>
        <dbReference type="ChEBI" id="CHEBI:29105"/>
    </ligand>
</feature>
<dbReference type="InterPro" id="IPR015803">
    <property type="entry name" value="Cys-tRNA-ligase"/>
</dbReference>
<dbReference type="SUPFAM" id="SSF47323">
    <property type="entry name" value="Anticodon-binding domain of a subclass of class I aminoacyl-tRNA synthetases"/>
    <property type="match status" value="1"/>
</dbReference>
<dbReference type="FunFam" id="3.40.50.620:FF:000009">
    <property type="entry name" value="Cysteine--tRNA ligase"/>
    <property type="match status" value="1"/>
</dbReference>
<dbReference type="InterPro" id="IPR009080">
    <property type="entry name" value="tRNAsynth_Ia_anticodon-bd"/>
</dbReference>
<evidence type="ECO:0000256" key="9">
    <source>
        <dbReference type="ARBA" id="ARBA00022840"/>
    </source>
</evidence>
<evidence type="ECO:0000313" key="15">
    <source>
        <dbReference type="EMBL" id="MDO5457185.1"/>
    </source>
</evidence>
<dbReference type="GO" id="GO:0005524">
    <property type="term" value="F:ATP binding"/>
    <property type="evidence" value="ECO:0007669"/>
    <property type="project" value="UniProtKB-UniRule"/>
</dbReference>
<dbReference type="SMART" id="SM00840">
    <property type="entry name" value="DALR_2"/>
    <property type="match status" value="1"/>
</dbReference>
<keyword evidence="4 13" id="KW-0963">Cytoplasm</keyword>
<dbReference type="Pfam" id="PF09190">
    <property type="entry name" value="DALR_2"/>
    <property type="match status" value="1"/>
</dbReference>
<evidence type="ECO:0000256" key="7">
    <source>
        <dbReference type="ARBA" id="ARBA00022741"/>
    </source>
</evidence>
<dbReference type="InterPro" id="IPR024909">
    <property type="entry name" value="Cys-tRNA/MSH_ligase"/>
</dbReference>
<dbReference type="InterPro" id="IPR056411">
    <property type="entry name" value="CysS_C"/>
</dbReference>
<keyword evidence="11 13" id="KW-0030">Aminoacyl-tRNA synthetase</keyword>
<dbReference type="AlphaFoldDB" id="A0AA43ZRK2"/>
<dbReference type="CDD" id="cd00672">
    <property type="entry name" value="CysRS_core"/>
    <property type="match status" value="1"/>
</dbReference>
<evidence type="ECO:0000256" key="5">
    <source>
        <dbReference type="ARBA" id="ARBA00022598"/>
    </source>
</evidence>
<dbReference type="Pfam" id="PF01406">
    <property type="entry name" value="tRNA-synt_1e"/>
    <property type="match status" value="1"/>
</dbReference>
<dbReference type="EMBL" id="JAUNQW010000006">
    <property type="protein sequence ID" value="MDO5457185.1"/>
    <property type="molecule type" value="Genomic_DNA"/>
</dbReference>
<dbReference type="GO" id="GO:0005829">
    <property type="term" value="C:cytosol"/>
    <property type="evidence" value="ECO:0007669"/>
    <property type="project" value="TreeGrafter"/>
</dbReference>
<keyword evidence="5 13" id="KW-0436">Ligase</keyword>
<feature type="short sequence motif" description="'KMSKS' region" evidence="13">
    <location>
        <begin position="269"/>
        <end position="273"/>
    </location>
</feature>
<keyword evidence="8 13" id="KW-0862">Zinc</keyword>
<evidence type="ECO:0000256" key="4">
    <source>
        <dbReference type="ARBA" id="ARBA00022490"/>
    </source>
</evidence>
<proteinExistence type="inferred from homology"/>
<feature type="binding site" evidence="13">
    <location>
        <position position="241"/>
    </location>
    <ligand>
        <name>Zn(2+)</name>
        <dbReference type="ChEBI" id="CHEBI:29105"/>
    </ligand>
</feature>
<accession>A0AA43ZRK2</accession>
<dbReference type="GO" id="GO:0006423">
    <property type="term" value="P:cysteinyl-tRNA aminoacylation"/>
    <property type="evidence" value="ECO:0007669"/>
    <property type="project" value="UniProtKB-UniRule"/>
</dbReference>
<feature type="short sequence motif" description="'HIGH' region" evidence="13">
    <location>
        <begin position="30"/>
        <end position="40"/>
    </location>
</feature>
<evidence type="ECO:0000256" key="3">
    <source>
        <dbReference type="ARBA" id="ARBA00011245"/>
    </source>
</evidence>
<feature type="binding site" evidence="13">
    <location>
        <position position="212"/>
    </location>
    <ligand>
        <name>Zn(2+)</name>
        <dbReference type="ChEBI" id="CHEBI:29105"/>
    </ligand>
</feature>
<sequence length="472" mass="54851">MIKLYNTLSQELEEFQPIAKDKVSMYVCGPTVYNYIHIGNARSIVSFDVIRRYFQYRGYAVNFVSNFTDVDDKIIQAAHEEGITTVELADKYIAAYFEDTEALNVKRADHHPRVKDYILEIISFIEELIEKDYAYEIDGDVYYRTRAFEDYGKLSNISLEDLREGASERLEDGAGTQKEDSTDFALWKTAKKDEVSWESPWGPGRPGWHIECSVMSTELLGDTFDIHGGGLDLTFPHHENEIAQTEAKTGVTFANYWMHNGFVNMEDEKMSKSLGNFIFVHELIKEVDPQIVRYFMASAHYRQPINYTHTALEEAETNLQKVHQAYTNVSYRLNSAAYELDRDVDDLAAFDALERQFQEKMDNDFNAANGFTIIYEMSKLMNKYSERVHVSKQVLNYYMGRYEEILDVFGIIVHEEAELLDAEIDALIQEREEARFGKDFIRADEIRDQLKEEGIILEDTPQGIRWKRKNHE</sequence>
<dbReference type="Gene3D" id="3.40.50.620">
    <property type="entry name" value="HUPs"/>
    <property type="match status" value="1"/>
</dbReference>
<dbReference type="Proteomes" id="UP001171751">
    <property type="component" value="Unassembled WGS sequence"/>
</dbReference>
<comment type="catalytic activity">
    <reaction evidence="12 13">
        <text>tRNA(Cys) + L-cysteine + ATP = L-cysteinyl-tRNA(Cys) + AMP + diphosphate</text>
        <dbReference type="Rhea" id="RHEA:17773"/>
        <dbReference type="Rhea" id="RHEA-COMP:9661"/>
        <dbReference type="Rhea" id="RHEA-COMP:9679"/>
        <dbReference type="ChEBI" id="CHEBI:30616"/>
        <dbReference type="ChEBI" id="CHEBI:33019"/>
        <dbReference type="ChEBI" id="CHEBI:35235"/>
        <dbReference type="ChEBI" id="CHEBI:78442"/>
        <dbReference type="ChEBI" id="CHEBI:78517"/>
        <dbReference type="ChEBI" id="CHEBI:456215"/>
        <dbReference type="EC" id="6.1.1.16"/>
    </reaction>
</comment>
<gene>
    <name evidence="13 15" type="primary">cysS</name>
    <name evidence="15" type="ORF">Q4F26_02460</name>
</gene>
<dbReference type="PANTHER" id="PTHR10890:SF3">
    <property type="entry name" value="CYSTEINE--TRNA LIGASE, CYTOPLASMIC"/>
    <property type="match status" value="1"/>
</dbReference>
<dbReference type="Gene3D" id="1.20.120.1910">
    <property type="entry name" value="Cysteine-tRNA ligase, C-terminal anti-codon recognition domain"/>
    <property type="match status" value="1"/>
</dbReference>